<keyword evidence="2 3" id="KW-0732">Signal</keyword>
<dbReference type="STRING" id="1122156.SAMN02745117_00147"/>
<keyword evidence="6" id="KW-1185">Reference proteome</keyword>
<dbReference type="CDD" id="cd08517">
    <property type="entry name" value="PBP2_NikA_DppA_OppA_like_13"/>
    <property type="match status" value="1"/>
</dbReference>
<dbReference type="PANTHER" id="PTHR30290">
    <property type="entry name" value="PERIPLASMIC BINDING COMPONENT OF ABC TRANSPORTER"/>
    <property type="match status" value="1"/>
</dbReference>
<evidence type="ECO:0000259" key="4">
    <source>
        <dbReference type="Pfam" id="PF00496"/>
    </source>
</evidence>
<dbReference type="InterPro" id="IPR030678">
    <property type="entry name" value="Peptide/Ni-bd"/>
</dbReference>
<dbReference type="EMBL" id="FQUZ01000001">
    <property type="protein sequence ID" value="SHE33005.1"/>
    <property type="molecule type" value="Genomic_DNA"/>
</dbReference>
<dbReference type="InterPro" id="IPR000914">
    <property type="entry name" value="SBP_5_dom"/>
</dbReference>
<dbReference type="OrthoDB" id="9801799at2"/>
<dbReference type="GO" id="GO:1904680">
    <property type="term" value="F:peptide transmembrane transporter activity"/>
    <property type="evidence" value="ECO:0007669"/>
    <property type="project" value="TreeGrafter"/>
</dbReference>
<accession>A0A1M4SLE3</accession>
<sequence>MTASLNSGRSHRAAFLKGFRLFALTVLLGTSALLATQAARAEPVRGGTLNYVLDRESATILPINTTQYAAMVVGPKIFDGLLAYEKDFTPIPQLATAWEVAPDFLQYRFTIREGVRWHDGKPLTADDVAFSLQRLKEFHPRGRSTFGNVTSIETPDAQTVVLRLSRPAPYLLTALAASESPIIPRHVFESIAGNENPPHEALIGSGPFRFREWVRGGHIILGRNDEYWQQGKPYLDQIIVHIVPDATARTAGFEAGKFDLGFDGAVPLTEVERLKQVPHLALEDVPPAYLASHREIFFNFETPQLQDVRVRRAIAHAIDLKALHKLIYLGYGQYAFSPISPALAQFHDASIRPYAHDLKEANRLLDEAGFARGSNGERFRLRLLNNPAADPRHAAFIRQSLKPIGIEVDVSLTDQATYVRQVYTDRAFDLAVEALSNMFDPAVGVHRGFLTSAFKVGLPFSNPARYSNPEVDRILTAAGTETDLAKRQQLYRDFQRIVHEELPSIDIAYPPAFVVKKKTVQGELLGAHAVVWSFADTYLSQPGR</sequence>
<dbReference type="RefSeq" id="WP_084522596.1">
    <property type="nucleotide sequence ID" value="NZ_FQUZ01000001.1"/>
</dbReference>
<reference evidence="5 6" key="1">
    <citation type="submission" date="2016-11" db="EMBL/GenBank/DDBJ databases">
        <authorList>
            <person name="Jaros S."/>
            <person name="Januszkiewicz K."/>
            <person name="Wedrychowicz H."/>
        </authorList>
    </citation>
    <scope>NUCLEOTIDE SEQUENCE [LARGE SCALE GENOMIC DNA]</scope>
    <source>
        <strain evidence="5 6">DSM 16112</strain>
    </source>
</reference>
<organism evidence="5 6">
    <name type="scientific">Lampropedia hyalina DSM 16112</name>
    <dbReference type="NCBI Taxonomy" id="1122156"/>
    <lineage>
        <taxon>Bacteria</taxon>
        <taxon>Pseudomonadati</taxon>
        <taxon>Pseudomonadota</taxon>
        <taxon>Betaproteobacteria</taxon>
        <taxon>Burkholderiales</taxon>
        <taxon>Comamonadaceae</taxon>
        <taxon>Lampropedia</taxon>
    </lineage>
</organism>
<feature type="chain" id="PRO_5011957021" evidence="3">
    <location>
        <begin position="42"/>
        <end position="544"/>
    </location>
</feature>
<dbReference type="PIRSF" id="PIRSF002741">
    <property type="entry name" value="MppA"/>
    <property type="match status" value="1"/>
</dbReference>
<protein>
    <submittedName>
        <fullName evidence="5">Peptide/nickel transport system substrate-binding protein</fullName>
    </submittedName>
</protein>
<dbReference type="PANTHER" id="PTHR30290:SF38">
    <property type="entry name" value="D,D-DIPEPTIDE-BINDING PERIPLASMIC PROTEIN DDPA-RELATED"/>
    <property type="match status" value="1"/>
</dbReference>
<dbReference type="InterPro" id="IPR039424">
    <property type="entry name" value="SBP_5"/>
</dbReference>
<dbReference type="Gene3D" id="3.10.105.10">
    <property type="entry name" value="Dipeptide-binding Protein, Domain 3"/>
    <property type="match status" value="1"/>
</dbReference>
<dbReference type="GO" id="GO:0030288">
    <property type="term" value="C:outer membrane-bounded periplasmic space"/>
    <property type="evidence" value="ECO:0007669"/>
    <property type="project" value="UniProtKB-ARBA"/>
</dbReference>
<dbReference type="SUPFAM" id="SSF53850">
    <property type="entry name" value="Periplasmic binding protein-like II"/>
    <property type="match status" value="1"/>
</dbReference>
<evidence type="ECO:0000256" key="1">
    <source>
        <dbReference type="ARBA" id="ARBA00005695"/>
    </source>
</evidence>
<evidence type="ECO:0000256" key="3">
    <source>
        <dbReference type="SAM" id="SignalP"/>
    </source>
</evidence>
<name>A0A1M4SLE3_9BURK</name>
<gene>
    <name evidence="5" type="ORF">SAMN02745117_00147</name>
</gene>
<evidence type="ECO:0000256" key="2">
    <source>
        <dbReference type="ARBA" id="ARBA00022729"/>
    </source>
</evidence>
<evidence type="ECO:0000313" key="5">
    <source>
        <dbReference type="EMBL" id="SHE33005.1"/>
    </source>
</evidence>
<proteinExistence type="inferred from homology"/>
<dbReference type="Pfam" id="PF00496">
    <property type="entry name" value="SBP_bac_5"/>
    <property type="match status" value="1"/>
</dbReference>
<evidence type="ECO:0000313" key="6">
    <source>
        <dbReference type="Proteomes" id="UP000184327"/>
    </source>
</evidence>
<dbReference type="Proteomes" id="UP000184327">
    <property type="component" value="Unassembled WGS sequence"/>
</dbReference>
<dbReference type="AlphaFoldDB" id="A0A1M4SLE3"/>
<dbReference type="GO" id="GO:0043190">
    <property type="term" value="C:ATP-binding cassette (ABC) transporter complex"/>
    <property type="evidence" value="ECO:0007669"/>
    <property type="project" value="InterPro"/>
</dbReference>
<feature type="domain" description="Solute-binding protein family 5" evidence="4">
    <location>
        <begin position="89"/>
        <end position="445"/>
    </location>
</feature>
<comment type="similarity">
    <text evidence="1">Belongs to the bacterial solute-binding protein 5 family.</text>
</comment>
<dbReference type="GO" id="GO:0015833">
    <property type="term" value="P:peptide transport"/>
    <property type="evidence" value="ECO:0007669"/>
    <property type="project" value="TreeGrafter"/>
</dbReference>
<dbReference type="Gene3D" id="3.40.190.10">
    <property type="entry name" value="Periplasmic binding protein-like II"/>
    <property type="match status" value="1"/>
</dbReference>
<feature type="signal peptide" evidence="3">
    <location>
        <begin position="1"/>
        <end position="41"/>
    </location>
</feature>